<proteinExistence type="predicted"/>
<evidence type="ECO:0000313" key="2">
    <source>
        <dbReference type="EMBL" id="MXU83205.1"/>
    </source>
</evidence>
<name>A0A6B0U3U0_IXORI</name>
<evidence type="ECO:0000256" key="1">
    <source>
        <dbReference type="SAM" id="SignalP"/>
    </source>
</evidence>
<feature type="chain" id="PRO_5025426227" evidence="1">
    <location>
        <begin position="19"/>
        <end position="74"/>
    </location>
</feature>
<dbReference type="EMBL" id="GIFC01001122">
    <property type="protein sequence ID" value="MXU83205.1"/>
    <property type="molecule type" value="Transcribed_RNA"/>
</dbReference>
<accession>A0A6B0U3U0</accession>
<protein>
    <submittedName>
        <fullName evidence="2">Putative secreted protein</fullName>
    </submittedName>
</protein>
<reference evidence="2" key="1">
    <citation type="submission" date="2019-12" db="EMBL/GenBank/DDBJ databases">
        <title>An insight into the sialome of adult female Ixodes ricinus ticks feeding for 6 days.</title>
        <authorList>
            <person name="Perner J."/>
            <person name="Ribeiro J.M.C."/>
        </authorList>
    </citation>
    <scope>NUCLEOTIDE SEQUENCE</scope>
    <source>
        <strain evidence="2">Semi-engorged</strain>
        <tissue evidence="2">Salivary glands</tissue>
    </source>
</reference>
<feature type="signal peptide" evidence="1">
    <location>
        <begin position="1"/>
        <end position="18"/>
    </location>
</feature>
<sequence>MFFFFSWIFFSLKNSSRSLSSSSELMYCRVRSMRGMITCSMALTRLLVILMTLSRVMKDVCREASSTSSFTASK</sequence>
<dbReference type="AlphaFoldDB" id="A0A6B0U3U0"/>
<keyword evidence="1" id="KW-0732">Signal</keyword>
<organism evidence="2">
    <name type="scientific">Ixodes ricinus</name>
    <name type="common">Common tick</name>
    <name type="synonym">Acarus ricinus</name>
    <dbReference type="NCBI Taxonomy" id="34613"/>
    <lineage>
        <taxon>Eukaryota</taxon>
        <taxon>Metazoa</taxon>
        <taxon>Ecdysozoa</taxon>
        <taxon>Arthropoda</taxon>
        <taxon>Chelicerata</taxon>
        <taxon>Arachnida</taxon>
        <taxon>Acari</taxon>
        <taxon>Parasitiformes</taxon>
        <taxon>Ixodida</taxon>
        <taxon>Ixodoidea</taxon>
        <taxon>Ixodidae</taxon>
        <taxon>Ixodinae</taxon>
        <taxon>Ixodes</taxon>
    </lineage>
</organism>